<dbReference type="AlphaFoldDB" id="A0A151XE23"/>
<evidence type="ECO:0000313" key="2">
    <source>
        <dbReference type="EMBL" id="KYQ58570.1"/>
    </source>
</evidence>
<evidence type="ECO:0000313" key="3">
    <source>
        <dbReference type="Proteomes" id="UP000075809"/>
    </source>
</evidence>
<organism evidence="2 3">
    <name type="scientific">Mycetomoellerius zeteki</name>
    <dbReference type="NCBI Taxonomy" id="64791"/>
    <lineage>
        <taxon>Eukaryota</taxon>
        <taxon>Metazoa</taxon>
        <taxon>Ecdysozoa</taxon>
        <taxon>Arthropoda</taxon>
        <taxon>Hexapoda</taxon>
        <taxon>Insecta</taxon>
        <taxon>Pterygota</taxon>
        <taxon>Neoptera</taxon>
        <taxon>Endopterygota</taxon>
        <taxon>Hymenoptera</taxon>
        <taxon>Apocrita</taxon>
        <taxon>Aculeata</taxon>
        <taxon>Formicoidea</taxon>
        <taxon>Formicidae</taxon>
        <taxon>Myrmicinae</taxon>
        <taxon>Mycetomoellerius</taxon>
    </lineage>
</organism>
<evidence type="ECO:0000256" key="1">
    <source>
        <dbReference type="SAM" id="MobiDB-lite"/>
    </source>
</evidence>
<proteinExistence type="predicted"/>
<feature type="region of interest" description="Disordered" evidence="1">
    <location>
        <begin position="78"/>
        <end position="105"/>
    </location>
</feature>
<feature type="non-terminal residue" evidence="2">
    <location>
        <position position="1"/>
    </location>
</feature>
<dbReference type="EMBL" id="KQ982254">
    <property type="protein sequence ID" value="KYQ58570.1"/>
    <property type="molecule type" value="Genomic_DNA"/>
</dbReference>
<gene>
    <name evidence="2" type="ORF">ALC60_02215</name>
</gene>
<keyword evidence="3" id="KW-1185">Reference proteome</keyword>
<sequence length="105" mass="11955">RVFSSVIYFLERGAEKEYTRKRRPECVKNEQLQGEEVYLCRRSHCARTYCKYRQLLSPTVSAIAADCDIPRPGSGRSFVAETSYEPSSVNAHSSHSTNHRSNAIL</sequence>
<dbReference type="Proteomes" id="UP000075809">
    <property type="component" value="Unassembled WGS sequence"/>
</dbReference>
<protein>
    <submittedName>
        <fullName evidence="2">Uncharacterized protein</fullName>
    </submittedName>
</protein>
<reference evidence="2 3" key="1">
    <citation type="submission" date="2015-09" db="EMBL/GenBank/DDBJ databases">
        <title>Trachymyrmex zeteki WGS genome.</title>
        <authorList>
            <person name="Nygaard S."/>
            <person name="Hu H."/>
            <person name="Boomsma J."/>
            <person name="Zhang G."/>
        </authorList>
    </citation>
    <scope>NUCLEOTIDE SEQUENCE [LARGE SCALE GENOMIC DNA]</scope>
    <source>
        <strain evidence="2">Tzet28-1</strain>
        <tissue evidence="2">Whole body</tissue>
    </source>
</reference>
<accession>A0A151XE23</accession>
<feature type="compositionally biased region" description="Polar residues" evidence="1">
    <location>
        <begin position="84"/>
        <end position="105"/>
    </location>
</feature>
<name>A0A151XE23_9HYME</name>